<evidence type="ECO:0000259" key="7">
    <source>
        <dbReference type="Pfam" id="PF00082"/>
    </source>
</evidence>
<sequence>MKYYIFLFFLFSTQLTLAQYTFKSNSKNIELFSIGNTQNISRVKQQYASKIYRTNLGDTLTVEPIIALTVKNKETIDNIIKQYNGKLSFSEKIGNVYYLACNASSSDEILSITSQLSQNKNVIECDAVHYSNFKKFNTLYPKQYYLHNINGVDINIENAWNIASNLGNNIIVAVIDEGVEHNHEDLPNILDGYTANYANENGNPINATTNSPKAHGTACAGIISAENNTIGIRGIASNAQILPINICPNDYFANDLEIAKAIRWASERADVLSCSWGGNGGSSVSISEALKDALTNGRNGKGCIIVFASGNGATLYNNLAYPASEKGVISVGAVDKTGKIWNYSQRGDGLSLVAPSGKTDLKGDIATTDRMGTLGYEKGNYTEHFGGTSAACPQVAGVAALMLAVNPNLTTTEVKNILEKTATDLGQTGYDTTYGYGLVNAYSAVCGVYPSNINGQASIQKKGTYSIPNLPSYATVTWNLPSQDTNAISISVTGEGNNECTIELNGEKTIRTTLTATISVNRTIVKTLKKDIGILGTFSGTYSVSATSNSAAITNRTFTSSSILEAFSEATVTGKSNDLYYYSATLSGKKVDNWQYKDGTFSFTVPKSTSAGYTYINLTPQFAGGKKISLKVYSIKTSYNLSLAHTGNTLHVKLIKESDNSSNNDLVSLQANEEQNTIWTIEVFNTNTGQKQAVVESHDGAYMFNTYNWIKGTYVIRVTNGINSISKKIAIR</sequence>
<evidence type="ECO:0000313" key="8">
    <source>
        <dbReference type="EMBL" id="MCP9500074.1"/>
    </source>
</evidence>
<reference evidence="8" key="1">
    <citation type="submission" date="2022-07" db="EMBL/GenBank/DDBJ databases">
        <title>Prevotella copri.</title>
        <authorList>
            <person name="Yang C."/>
        </authorList>
    </citation>
    <scope>NUCLEOTIDE SEQUENCE</scope>
    <source>
        <strain evidence="8">HF88</strain>
    </source>
</reference>
<comment type="similarity">
    <text evidence="5">Belongs to the peptidase S8 family.</text>
</comment>
<dbReference type="InterPro" id="IPR022398">
    <property type="entry name" value="Peptidase_S8_His-AS"/>
</dbReference>
<dbReference type="PANTHER" id="PTHR42884:SF14">
    <property type="entry name" value="NEUROENDOCRINE CONVERTASE 1"/>
    <property type="match status" value="1"/>
</dbReference>
<proteinExistence type="inferred from homology"/>
<feature type="active site" description="Charge relay system" evidence="4 5">
    <location>
        <position position="215"/>
    </location>
</feature>
<dbReference type="InterPro" id="IPR023828">
    <property type="entry name" value="Peptidase_S8_Ser-AS"/>
</dbReference>
<evidence type="ECO:0000256" key="5">
    <source>
        <dbReference type="PROSITE-ProRule" id="PRU01240"/>
    </source>
</evidence>
<feature type="active site" description="Charge relay system" evidence="4 5">
    <location>
        <position position="389"/>
    </location>
</feature>
<dbReference type="EMBL" id="JANDXR010000001">
    <property type="protein sequence ID" value="MCP9500074.1"/>
    <property type="molecule type" value="Genomic_DNA"/>
</dbReference>
<evidence type="ECO:0000256" key="6">
    <source>
        <dbReference type="SAM" id="SignalP"/>
    </source>
</evidence>
<gene>
    <name evidence="8" type="ORF">NND11_00685</name>
</gene>
<evidence type="ECO:0000256" key="3">
    <source>
        <dbReference type="ARBA" id="ARBA00022825"/>
    </source>
</evidence>
<keyword evidence="2 5" id="KW-0378">Hydrolase</keyword>
<dbReference type="PROSITE" id="PS00137">
    <property type="entry name" value="SUBTILASE_HIS"/>
    <property type="match status" value="1"/>
</dbReference>
<dbReference type="CDD" id="cd07498">
    <property type="entry name" value="Peptidases_S8_15"/>
    <property type="match status" value="1"/>
</dbReference>
<keyword evidence="6" id="KW-0732">Signal</keyword>
<keyword evidence="1 5" id="KW-0645">Protease</keyword>
<organism evidence="8 9">
    <name type="scientific">Segatella copri</name>
    <dbReference type="NCBI Taxonomy" id="165179"/>
    <lineage>
        <taxon>Bacteria</taxon>
        <taxon>Pseudomonadati</taxon>
        <taxon>Bacteroidota</taxon>
        <taxon>Bacteroidia</taxon>
        <taxon>Bacteroidales</taxon>
        <taxon>Prevotellaceae</taxon>
        <taxon>Segatella</taxon>
    </lineage>
</organism>
<feature type="signal peptide" evidence="6">
    <location>
        <begin position="1"/>
        <end position="18"/>
    </location>
</feature>
<evidence type="ECO:0000313" key="9">
    <source>
        <dbReference type="Proteomes" id="UP001206014"/>
    </source>
</evidence>
<dbReference type="PANTHER" id="PTHR42884">
    <property type="entry name" value="PROPROTEIN CONVERTASE SUBTILISIN/KEXIN-RELATED"/>
    <property type="match status" value="1"/>
</dbReference>
<dbReference type="GO" id="GO:0004252">
    <property type="term" value="F:serine-type endopeptidase activity"/>
    <property type="evidence" value="ECO:0007669"/>
    <property type="project" value="UniProtKB-UniRule"/>
</dbReference>
<dbReference type="Gene3D" id="3.40.50.200">
    <property type="entry name" value="Peptidase S8/S53 domain"/>
    <property type="match status" value="1"/>
</dbReference>
<dbReference type="InterPro" id="IPR036852">
    <property type="entry name" value="Peptidase_S8/S53_dom_sf"/>
</dbReference>
<dbReference type="PROSITE" id="PS51892">
    <property type="entry name" value="SUBTILASE"/>
    <property type="match status" value="1"/>
</dbReference>
<dbReference type="PRINTS" id="PR00723">
    <property type="entry name" value="SUBTILISIN"/>
</dbReference>
<protein>
    <submittedName>
        <fullName evidence="8">S8 family serine peptidase</fullName>
    </submittedName>
</protein>
<evidence type="ECO:0000256" key="4">
    <source>
        <dbReference type="PIRSR" id="PIRSR615500-1"/>
    </source>
</evidence>
<dbReference type="GO" id="GO:0016485">
    <property type="term" value="P:protein processing"/>
    <property type="evidence" value="ECO:0007669"/>
    <property type="project" value="TreeGrafter"/>
</dbReference>
<dbReference type="InterPro" id="IPR000209">
    <property type="entry name" value="Peptidase_S8/S53_dom"/>
</dbReference>
<accession>A0AAW5I0N9</accession>
<dbReference type="InterPro" id="IPR015500">
    <property type="entry name" value="Peptidase_S8_subtilisin-rel"/>
</dbReference>
<evidence type="ECO:0000256" key="1">
    <source>
        <dbReference type="ARBA" id="ARBA00022670"/>
    </source>
</evidence>
<comment type="caution">
    <text evidence="8">The sequence shown here is derived from an EMBL/GenBank/DDBJ whole genome shotgun (WGS) entry which is preliminary data.</text>
</comment>
<dbReference type="Pfam" id="PF00082">
    <property type="entry name" value="Peptidase_S8"/>
    <property type="match status" value="1"/>
</dbReference>
<dbReference type="InterPro" id="IPR034054">
    <property type="entry name" value="Pep_S8_PrcA"/>
</dbReference>
<dbReference type="Proteomes" id="UP001206014">
    <property type="component" value="Unassembled WGS sequence"/>
</dbReference>
<dbReference type="GO" id="GO:0016020">
    <property type="term" value="C:membrane"/>
    <property type="evidence" value="ECO:0007669"/>
    <property type="project" value="TreeGrafter"/>
</dbReference>
<evidence type="ECO:0000256" key="2">
    <source>
        <dbReference type="ARBA" id="ARBA00022801"/>
    </source>
</evidence>
<keyword evidence="3 5" id="KW-0720">Serine protease</keyword>
<dbReference type="AlphaFoldDB" id="A0AAW5I0N9"/>
<name>A0AAW5I0N9_9BACT</name>
<dbReference type="SUPFAM" id="SSF52743">
    <property type="entry name" value="Subtilisin-like"/>
    <property type="match status" value="1"/>
</dbReference>
<feature type="domain" description="Peptidase S8/S53" evidence="7">
    <location>
        <begin position="167"/>
        <end position="437"/>
    </location>
</feature>
<dbReference type="RefSeq" id="WP_234563533.1">
    <property type="nucleotide sequence ID" value="NZ_JAJTTD010000001.1"/>
</dbReference>
<feature type="active site" description="Charge relay system" evidence="4 5">
    <location>
        <position position="176"/>
    </location>
</feature>
<feature type="chain" id="PRO_5043700392" evidence="6">
    <location>
        <begin position="19"/>
        <end position="732"/>
    </location>
</feature>
<dbReference type="PROSITE" id="PS00138">
    <property type="entry name" value="SUBTILASE_SER"/>
    <property type="match status" value="1"/>
</dbReference>